<dbReference type="SUPFAM" id="SSF53474">
    <property type="entry name" value="alpha/beta-Hydrolases"/>
    <property type="match status" value="1"/>
</dbReference>
<evidence type="ECO:0000259" key="3">
    <source>
        <dbReference type="Pfam" id="PF20434"/>
    </source>
</evidence>
<evidence type="ECO:0000313" key="5">
    <source>
        <dbReference type="Proteomes" id="UP000199651"/>
    </source>
</evidence>
<dbReference type="PANTHER" id="PTHR48081">
    <property type="entry name" value="AB HYDROLASE SUPERFAMILY PROTEIN C4A8.06C"/>
    <property type="match status" value="1"/>
</dbReference>
<dbReference type="Pfam" id="PF20434">
    <property type="entry name" value="BD-FAE"/>
    <property type="match status" value="1"/>
</dbReference>
<sequence>MTTRRVVAAVLAVVVAVLLAIVAFVIVSASIPESLVRVSEIVSNKGVHVVPLGMIGVALAWVAFRVGARKVGAVTGVVALAATVAICVPLVATYRAADRYGADLSLGDYFEGGENTGKPVDAVTVVYNEVDGQALKLDVKVPAGSASGPRPAVVWVHGGGWNAGDRTEAAQWHNWLNDKGYAVFSIDYRLAPPARWDQAPGDVKCAIGWVKTHAARYQVDPTRVMIAGGSAGGNLALLGAYADGRVTPSCAAQDTAVTAVMAFYPAVSLTTTWDHTGYASALRPWIENYTGGTPHQAPERYRFASADTYVRPGLPPTLLMHGDRDHIVPHQGSADLAEKLARAGVEHELITIPWGEHVYDSHWNGWGTQISRTAMDRFLKDNFPATAAVEGG</sequence>
<evidence type="ECO:0000313" key="4">
    <source>
        <dbReference type="EMBL" id="SDO76751.1"/>
    </source>
</evidence>
<dbReference type="GO" id="GO:0016787">
    <property type="term" value="F:hydrolase activity"/>
    <property type="evidence" value="ECO:0007669"/>
    <property type="project" value="UniProtKB-KW"/>
</dbReference>
<organism evidence="4 5">
    <name type="scientific">Actinokineospora alba</name>
    <dbReference type="NCBI Taxonomy" id="504798"/>
    <lineage>
        <taxon>Bacteria</taxon>
        <taxon>Bacillati</taxon>
        <taxon>Actinomycetota</taxon>
        <taxon>Actinomycetes</taxon>
        <taxon>Pseudonocardiales</taxon>
        <taxon>Pseudonocardiaceae</taxon>
        <taxon>Actinokineospora</taxon>
    </lineage>
</organism>
<feature type="domain" description="BD-FAE-like" evidence="3">
    <location>
        <begin position="137"/>
        <end position="340"/>
    </location>
</feature>
<feature type="transmembrane region" description="Helical" evidence="2">
    <location>
        <begin position="45"/>
        <end position="64"/>
    </location>
</feature>
<protein>
    <submittedName>
        <fullName evidence="4">Acetyl esterase/lipase</fullName>
    </submittedName>
</protein>
<dbReference type="InterPro" id="IPR049492">
    <property type="entry name" value="BD-FAE-like_dom"/>
</dbReference>
<keyword evidence="5" id="KW-1185">Reference proteome</keyword>
<proteinExistence type="predicted"/>
<reference evidence="5" key="1">
    <citation type="submission" date="2016-10" db="EMBL/GenBank/DDBJ databases">
        <authorList>
            <person name="Varghese N."/>
            <person name="Submissions S."/>
        </authorList>
    </citation>
    <scope>NUCLEOTIDE SEQUENCE [LARGE SCALE GENOMIC DNA]</scope>
    <source>
        <strain evidence="5">IBRC-M 10655</strain>
    </source>
</reference>
<feature type="transmembrane region" description="Helical" evidence="2">
    <location>
        <begin position="71"/>
        <end position="92"/>
    </location>
</feature>
<evidence type="ECO:0000256" key="2">
    <source>
        <dbReference type="SAM" id="Phobius"/>
    </source>
</evidence>
<dbReference type="Gene3D" id="3.40.50.1820">
    <property type="entry name" value="alpha/beta hydrolase"/>
    <property type="match status" value="1"/>
</dbReference>
<dbReference type="Proteomes" id="UP000199651">
    <property type="component" value="Unassembled WGS sequence"/>
</dbReference>
<keyword evidence="2" id="KW-0472">Membrane</keyword>
<keyword evidence="2" id="KW-1133">Transmembrane helix</keyword>
<evidence type="ECO:0000256" key="1">
    <source>
        <dbReference type="ARBA" id="ARBA00022801"/>
    </source>
</evidence>
<dbReference type="EMBL" id="FNJB01000004">
    <property type="protein sequence ID" value="SDO76751.1"/>
    <property type="molecule type" value="Genomic_DNA"/>
</dbReference>
<dbReference type="STRING" id="504798.SAMN05421871_1052"/>
<dbReference type="InterPro" id="IPR050300">
    <property type="entry name" value="GDXG_lipolytic_enzyme"/>
</dbReference>
<keyword evidence="2" id="KW-0812">Transmembrane</keyword>
<dbReference type="PANTHER" id="PTHR48081:SF13">
    <property type="entry name" value="ALPHA_BETA HYDROLASE"/>
    <property type="match status" value="1"/>
</dbReference>
<dbReference type="AlphaFoldDB" id="A0A1H0M8X4"/>
<dbReference type="InterPro" id="IPR029058">
    <property type="entry name" value="AB_hydrolase_fold"/>
</dbReference>
<gene>
    <name evidence="4" type="ORF">SAMN05192558_104458</name>
</gene>
<name>A0A1H0M8X4_9PSEU</name>
<keyword evidence="1" id="KW-0378">Hydrolase</keyword>
<accession>A0A1H0M8X4</accession>